<sequence length="90" mass="9455">MERLCHLPVLDVGTGHDKDRVGPDEEAALLVPDVSPAERKTNSSLPSTSKSAMVSVRQLGLLMPAQVLVGFPAVDLVSRVTSLQAMSSSG</sequence>
<proteinExistence type="predicted"/>
<dbReference type="RefSeq" id="WP_253745083.1">
    <property type="nucleotide sequence ID" value="NZ_BAABKA010000018.1"/>
</dbReference>
<dbReference type="Proteomes" id="UP001139648">
    <property type="component" value="Unassembled WGS sequence"/>
</dbReference>
<keyword evidence="2" id="KW-1185">Reference proteome</keyword>
<protein>
    <submittedName>
        <fullName evidence="1">Uncharacterized protein</fullName>
    </submittedName>
</protein>
<name>A0A9X2K5W2_9ACTN</name>
<evidence type="ECO:0000313" key="2">
    <source>
        <dbReference type="Proteomes" id="UP001139648"/>
    </source>
</evidence>
<organism evidence="1 2">
    <name type="scientific">Nonomuraea thailandensis</name>
    <dbReference type="NCBI Taxonomy" id="1188745"/>
    <lineage>
        <taxon>Bacteria</taxon>
        <taxon>Bacillati</taxon>
        <taxon>Actinomycetota</taxon>
        <taxon>Actinomycetes</taxon>
        <taxon>Streptosporangiales</taxon>
        <taxon>Streptosporangiaceae</taxon>
        <taxon>Nonomuraea</taxon>
    </lineage>
</organism>
<comment type="caution">
    <text evidence="1">The sequence shown here is derived from an EMBL/GenBank/DDBJ whole genome shotgun (WGS) entry which is preliminary data.</text>
</comment>
<gene>
    <name evidence="1" type="ORF">HD597_005006</name>
</gene>
<evidence type="ECO:0000313" key="1">
    <source>
        <dbReference type="EMBL" id="MCP2357986.1"/>
    </source>
</evidence>
<reference evidence="1" key="1">
    <citation type="submission" date="2022-06" db="EMBL/GenBank/DDBJ databases">
        <title>Sequencing the genomes of 1000 actinobacteria strains.</title>
        <authorList>
            <person name="Klenk H.-P."/>
        </authorList>
    </citation>
    <scope>NUCLEOTIDE SEQUENCE</scope>
    <source>
        <strain evidence="1">DSM 46694</strain>
    </source>
</reference>
<accession>A0A9X2K5W2</accession>
<dbReference type="EMBL" id="JAMZEB010000002">
    <property type="protein sequence ID" value="MCP2357986.1"/>
    <property type="molecule type" value="Genomic_DNA"/>
</dbReference>
<dbReference type="AlphaFoldDB" id="A0A9X2K5W2"/>